<sequence>MPLIDSSLIRNFAIGFALGAAGLFAVSGFPIEAQAIASVLG</sequence>
<dbReference type="RefSeq" id="WP_268237080.1">
    <property type="nucleotide sequence ID" value="NZ_BMIO01000004.1"/>
</dbReference>
<keyword evidence="1" id="KW-0472">Membrane</keyword>
<gene>
    <name evidence="2" type="ORF">GCM10010989_14000</name>
</gene>
<dbReference type="AlphaFoldDB" id="A0A916YE36"/>
<name>A0A916YE36_9SPHN</name>
<dbReference type="Proteomes" id="UP000598997">
    <property type="component" value="Unassembled WGS sequence"/>
</dbReference>
<dbReference type="EMBL" id="BMIO01000004">
    <property type="protein sequence ID" value="GGD41077.1"/>
    <property type="molecule type" value="Genomic_DNA"/>
</dbReference>
<evidence type="ECO:0000313" key="3">
    <source>
        <dbReference type="Proteomes" id="UP000598997"/>
    </source>
</evidence>
<keyword evidence="3" id="KW-1185">Reference proteome</keyword>
<accession>A0A916YE36</accession>
<keyword evidence="1" id="KW-0812">Transmembrane</keyword>
<evidence type="ECO:0000313" key="2">
    <source>
        <dbReference type="EMBL" id="GGD41077.1"/>
    </source>
</evidence>
<reference evidence="2 3" key="1">
    <citation type="journal article" date="2014" name="Int. J. Syst. Evol. Microbiol.">
        <title>Complete genome sequence of Corynebacterium casei LMG S-19264T (=DSM 44701T), isolated from a smear-ripened cheese.</title>
        <authorList>
            <consortium name="US DOE Joint Genome Institute (JGI-PGF)"/>
            <person name="Walter F."/>
            <person name="Albersmeier A."/>
            <person name="Kalinowski J."/>
            <person name="Ruckert C."/>
        </authorList>
    </citation>
    <scope>NUCLEOTIDE SEQUENCE [LARGE SCALE GENOMIC DNA]</scope>
    <source>
        <strain evidence="2 3">CGMCC 1.15358</strain>
    </source>
</reference>
<organism evidence="2 3">
    <name type="scientific">Croceicoccus pelagius</name>
    <dbReference type="NCBI Taxonomy" id="1703341"/>
    <lineage>
        <taxon>Bacteria</taxon>
        <taxon>Pseudomonadati</taxon>
        <taxon>Pseudomonadota</taxon>
        <taxon>Alphaproteobacteria</taxon>
        <taxon>Sphingomonadales</taxon>
        <taxon>Erythrobacteraceae</taxon>
        <taxon>Croceicoccus</taxon>
    </lineage>
</organism>
<evidence type="ECO:0000256" key="1">
    <source>
        <dbReference type="SAM" id="Phobius"/>
    </source>
</evidence>
<comment type="caution">
    <text evidence="2">The sequence shown here is derived from an EMBL/GenBank/DDBJ whole genome shotgun (WGS) entry which is preliminary data.</text>
</comment>
<proteinExistence type="predicted"/>
<keyword evidence="1" id="KW-1133">Transmembrane helix</keyword>
<protein>
    <submittedName>
        <fullName evidence="2">Uncharacterized protein</fullName>
    </submittedName>
</protein>
<feature type="transmembrane region" description="Helical" evidence="1">
    <location>
        <begin position="12"/>
        <end position="31"/>
    </location>
</feature>